<dbReference type="Proteomes" id="UP000501812">
    <property type="component" value="Chromosome"/>
</dbReference>
<protein>
    <recommendedName>
        <fullName evidence="2">DUF7133 domain-containing protein</fullName>
    </recommendedName>
</protein>
<dbReference type="KEGG" id="luo:HHL09_14280"/>
<feature type="signal peptide" evidence="1">
    <location>
        <begin position="1"/>
        <end position="18"/>
    </location>
</feature>
<dbReference type="SUPFAM" id="SSF50952">
    <property type="entry name" value="Soluble quinoprotein glucose dehydrogenase"/>
    <property type="match status" value="1"/>
</dbReference>
<evidence type="ECO:0000259" key="2">
    <source>
        <dbReference type="Pfam" id="PF23500"/>
    </source>
</evidence>
<dbReference type="Gene3D" id="2.120.10.30">
    <property type="entry name" value="TolB, C-terminal domain"/>
    <property type="match status" value="1"/>
</dbReference>
<gene>
    <name evidence="3" type="ORF">HHL09_14280</name>
</gene>
<evidence type="ECO:0000256" key="1">
    <source>
        <dbReference type="SAM" id="SignalP"/>
    </source>
</evidence>
<keyword evidence="4" id="KW-1185">Reference proteome</keyword>
<dbReference type="PANTHER" id="PTHR33546:SF1">
    <property type="entry name" value="LARGE, MULTIFUNCTIONAL SECRETED PROTEIN"/>
    <property type="match status" value="1"/>
</dbReference>
<reference evidence="3 4" key="1">
    <citation type="submission" date="2020-04" db="EMBL/GenBank/DDBJ databases">
        <title>Luteolibacter sp. G-1-1-1 isolated from soil.</title>
        <authorList>
            <person name="Dahal R.H."/>
        </authorList>
    </citation>
    <scope>NUCLEOTIDE SEQUENCE [LARGE SCALE GENOMIC DNA]</scope>
    <source>
        <strain evidence="3 4">G-1-1-1</strain>
    </source>
</reference>
<dbReference type="InterPro" id="IPR011041">
    <property type="entry name" value="Quinoprot_gluc/sorb_DH_b-prop"/>
</dbReference>
<proteinExistence type="predicted"/>
<dbReference type="EMBL" id="CP051774">
    <property type="protein sequence ID" value="QJE96903.1"/>
    <property type="molecule type" value="Genomic_DNA"/>
</dbReference>
<dbReference type="RefSeq" id="WP_169455303.1">
    <property type="nucleotide sequence ID" value="NZ_CP051774.1"/>
</dbReference>
<dbReference type="PANTHER" id="PTHR33546">
    <property type="entry name" value="LARGE, MULTIFUNCTIONAL SECRETED PROTEIN-RELATED"/>
    <property type="match status" value="1"/>
</dbReference>
<evidence type="ECO:0000313" key="4">
    <source>
        <dbReference type="Proteomes" id="UP000501812"/>
    </source>
</evidence>
<keyword evidence="1" id="KW-0732">Signal</keyword>
<dbReference type="Pfam" id="PF23500">
    <property type="entry name" value="DUF7133"/>
    <property type="match status" value="1"/>
</dbReference>
<name>A0A858RLN4_9BACT</name>
<accession>A0A858RLN4</accession>
<dbReference type="AlphaFoldDB" id="A0A858RLN4"/>
<feature type="chain" id="PRO_5032611398" description="DUF7133 domain-containing protein" evidence="1">
    <location>
        <begin position="19"/>
        <end position="497"/>
    </location>
</feature>
<evidence type="ECO:0000313" key="3">
    <source>
        <dbReference type="EMBL" id="QJE96903.1"/>
    </source>
</evidence>
<dbReference type="InterPro" id="IPR011042">
    <property type="entry name" value="6-blade_b-propeller_TolB-like"/>
</dbReference>
<sequence length="497" mass="54240">MIRHLSYFAALGMAAASAASFTVETMPNPPGVDPQIGGIDALPDGRIAAVFHRGELLIFDPVAKTWSRFAEGLQEPLGIVAESPSAFVVMQRAELTRIKDTDGDGKADEYETVYDGFGLTGNYHEFAFGPAKGPDGFYYIALNVGSNGAGVRPEIRGQWSDLGDLDRTQMIHDDQWGKRSVDAGRMYSRVPYRGWIMKVSPDGKTVVPYACGFRSPDGIGFDRDGQLLVTDNQGDWRGTSPLYTVKEGGFYGHPASLVWRESWAKGDPRKLPVPELDTLRTKETARFPQGELANSPAQPVVFPASWGPFAGQTLLGEMNQNRMVRFLPDEVNGFRQGTLIPMFDGTSLGNGNHRLTFGPDGSLWVGKTHLSWAGAEGLKRIRGNGLGSIFTVKSVKLEKAGDRQALRIAFSQPVTDGLEGVKMNRFSYKYQEEYGSPKIEEAEVTLDPPVLSADGREVLLGFDAKLGSIHHLVLSSLKNGGESLEGAELYYQASELP</sequence>
<dbReference type="InterPro" id="IPR055557">
    <property type="entry name" value="DUF7133"/>
</dbReference>
<organism evidence="3 4">
    <name type="scientific">Luteolibacter luteus</name>
    <dbReference type="NCBI Taxonomy" id="2728835"/>
    <lineage>
        <taxon>Bacteria</taxon>
        <taxon>Pseudomonadati</taxon>
        <taxon>Verrucomicrobiota</taxon>
        <taxon>Verrucomicrobiia</taxon>
        <taxon>Verrucomicrobiales</taxon>
        <taxon>Verrucomicrobiaceae</taxon>
        <taxon>Luteolibacter</taxon>
    </lineage>
</organism>
<feature type="domain" description="DUF7133" evidence="2">
    <location>
        <begin position="62"/>
        <end position="188"/>
    </location>
</feature>